<dbReference type="PANTHER" id="PTHR36477:SF1">
    <property type="entry name" value="TRANSMEMBRANE PROTEIN 225"/>
    <property type="match status" value="1"/>
</dbReference>
<keyword evidence="4" id="KW-1133">Transmembrane helix</keyword>
<evidence type="ECO:0000313" key="6">
    <source>
        <dbReference type="Proteomes" id="UP000515203"/>
    </source>
</evidence>
<evidence type="ECO:0000256" key="4">
    <source>
        <dbReference type="SAM" id="Phobius"/>
    </source>
</evidence>
<dbReference type="InParanoid" id="A0A6P6EWZ6"/>
<keyword evidence="6" id="KW-1185">Reference proteome</keyword>
<accession>A0A6P6EWZ6</accession>
<evidence type="ECO:0000256" key="2">
    <source>
        <dbReference type="ARBA" id="ARBA00022692"/>
    </source>
</evidence>
<dbReference type="GO" id="GO:0016020">
    <property type="term" value="C:membrane"/>
    <property type="evidence" value="ECO:0007669"/>
    <property type="project" value="UniProtKB-SubCell"/>
</dbReference>
<dbReference type="InterPro" id="IPR057351">
    <property type="entry name" value="TM225_dom"/>
</dbReference>
<keyword evidence="3 4" id="KW-0472">Membrane</keyword>
<dbReference type="OrthoDB" id="9833398at2759"/>
<proteinExistence type="predicted"/>
<dbReference type="RefSeq" id="XP_023576850.1">
    <property type="nucleotide sequence ID" value="XM_023721082.1"/>
</dbReference>
<evidence type="ECO:0000313" key="7">
    <source>
        <dbReference type="RefSeq" id="XP_023576850.1"/>
    </source>
</evidence>
<dbReference type="Proteomes" id="UP000515203">
    <property type="component" value="Unplaced"/>
</dbReference>
<dbReference type="PANTHER" id="PTHR36477">
    <property type="entry name" value="TRANSMEMBRANE PROTEIN 225"/>
    <property type="match status" value="1"/>
</dbReference>
<dbReference type="AlphaFoldDB" id="A0A6P6EWZ6"/>
<gene>
    <name evidence="7" type="primary">Tmem225</name>
</gene>
<dbReference type="CTD" id="338661"/>
<evidence type="ECO:0000259" key="5">
    <source>
        <dbReference type="Pfam" id="PF25452"/>
    </source>
</evidence>
<dbReference type="GeneID" id="101563547"/>
<evidence type="ECO:0000256" key="1">
    <source>
        <dbReference type="ARBA" id="ARBA00004141"/>
    </source>
</evidence>
<organism evidence="6 7">
    <name type="scientific">Octodon degus</name>
    <name type="common">Degu</name>
    <name type="synonym">Sciurus degus</name>
    <dbReference type="NCBI Taxonomy" id="10160"/>
    <lineage>
        <taxon>Eukaryota</taxon>
        <taxon>Metazoa</taxon>
        <taxon>Chordata</taxon>
        <taxon>Craniata</taxon>
        <taxon>Vertebrata</taxon>
        <taxon>Euteleostomi</taxon>
        <taxon>Mammalia</taxon>
        <taxon>Eutheria</taxon>
        <taxon>Euarchontoglires</taxon>
        <taxon>Glires</taxon>
        <taxon>Rodentia</taxon>
        <taxon>Hystricomorpha</taxon>
        <taxon>Octodontidae</taxon>
        <taxon>Octodon</taxon>
    </lineage>
</organism>
<protein>
    <submittedName>
        <fullName evidence="7">Transmembrane protein 225</fullName>
    </submittedName>
</protein>
<feature type="transmembrane region" description="Helical" evidence="4">
    <location>
        <begin position="94"/>
        <end position="112"/>
    </location>
</feature>
<dbReference type="Pfam" id="PF25452">
    <property type="entry name" value="TM225"/>
    <property type="match status" value="1"/>
</dbReference>
<feature type="transmembrane region" description="Helical" evidence="4">
    <location>
        <begin position="65"/>
        <end position="88"/>
    </location>
</feature>
<name>A0A6P6EWZ6_OCTDE</name>
<dbReference type="FunCoup" id="A0A6P6EWZ6">
    <property type="interactions" value="16"/>
</dbReference>
<dbReference type="InterPro" id="IPR033542">
    <property type="entry name" value="TM225"/>
</dbReference>
<keyword evidence="2 4" id="KW-0812">Transmembrane</keyword>
<reference evidence="7" key="1">
    <citation type="submission" date="2025-08" db="UniProtKB">
        <authorList>
            <consortium name="RefSeq"/>
        </authorList>
    </citation>
    <scope>IDENTIFICATION</scope>
</reference>
<sequence length="185" mass="21102">MSKRNIQATNLLFSSWAVISLMIGIFIKEWVELVPRIKKDKTSHSPWMTCCSTIWPEDSLKVVRIMMVLVLCLSFFLNLTLGMQYAYMIPQNKYIHLITALICFLTGVLCLLQCKQPTYSCTCQKIHPATTQCVDTQLSGQSIQVISLPARTSMPRSIVHTPCQQSEEDAAKKEHLQKRHVTWAL</sequence>
<comment type="subcellular location">
    <subcellularLocation>
        <location evidence="1">Membrane</location>
        <topology evidence="1">Multi-pass membrane protein</topology>
    </subcellularLocation>
</comment>
<feature type="domain" description="Transmembrane protein 225" evidence="5">
    <location>
        <begin position="1"/>
        <end position="112"/>
    </location>
</feature>
<evidence type="ECO:0000256" key="3">
    <source>
        <dbReference type="ARBA" id="ARBA00023136"/>
    </source>
</evidence>